<dbReference type="GO" id="GO:0042147">
    <property type="term" value="P:retrograde transport, endosome to Golgi"/>
    <property type="evidence" value="ECO:0007669"/>
    <property type="project" value="InterPro"/>
</dbReference>
<dbReference type="InterPro" id="IPR042491">
    <property type="entry name" value="Vps35_C"/>
</dbReference>
<gene>
    <name evidence="7" type="ORF">AMSG_10147</name>
</gene>
<keyword evidence="5" id="KW-0472">Membrane</keyword>
<evidence type="ECO:0000256" key="3">
    <source>
        <dbReference type="ARBA" id="ARBA00022448"/>
    </source>
</evidence>
<organism evidence="7 8">
    <name type="scientific">Thecamonas trahens ATCC 50062</name>
    <dbReference type="NCBI Taxonomy" id="461836"/>
    <lineage>
        <taxon>Eukaryota</taxon>
        <taxon>Apusozoa</taxon>
        <taxon>Apusomonadida</taxon>
        <taxon>Apusomonadidae</taxon>
        <taxon>Thecamonas</taxon>
    </lineage>
</organism>
<dbReference type="AlphaFoldDB" id="A0A0L0DQ38"/>
<reference evidence="7 8" key="1">
    <citation type="submission" date="2010-05" db="EMBL/GenBank/DDBJ databases">
        <title>The Genome Sequence of Thecamonas trahens ATCC 50062.</title>
        <authorList>
            <consortium name="The Broad Institute Genome Sequencing Platform"/>
            <person name="Russ C."/>
            <person name="Cuomo C."/>
            <person name="Shea T."/>
            <person name="Young S.K."/>
            <person name="Zeng Q."/>
            <person name="Koehrsen M."/>
            <person name="Haas B."/>
            <person name="Borodovsky M."/>
            <person name="Guigo R."/>
            <person name="Alvarado L."/>
            <person name="Berlin A."/>
            <person name="Bochicchio J."/>
            <person name="Borenstein D."/>
            <person name="Chapman S."/>
            <person name="Chen Z."/>
            <person name="Freedman E."/>
            <person name="Gellesch M."/>
            <person name="Goldberg J."/>
            <person name="Griggs A."/>
            <person name="Gujja S."/>
            <person name="Heilman E."/>
            <person name="Heiman D."/>
            <person name="Hepburn T."/>
            <person name="Howarth C."/>
            <person name="Jen D."/>
            <person name="Larson L."/>
            <person name="Mehta T."/>
            <person name="Park D."/>
            <person name="Pearson M."/>
            <person name="Roberts A."/>
            <person name="Saif S."/>
            <person name="Shenoy N."/>
            <person name="Sisk P."/>
            <person name="Stolte C."/>
            <person name="Sykes S."/>
            <person name="Thomson T."/>
            <person name="Walk T."/>
            <person name="White J."/>
            <person name="Yandava C."/>
            <person name="Burger G."/>
            <person name="Gray M.W."/>
            <person name="Holland P.W.H."/>
            <person name="King N."/>
            <person name="Lang F.B.F."/>
            <person name="Roger A.J."/>
            <person name="Ruiz-Trillo I."/>
            <person name="Lander E."/>
            <person name="Nusbaum C."/>
        </authorList>
    </citation>
    <scope>NUCLEOTIDE SEQUENCE [LARGE SCALE GENOMIC DNA]</scope>
    <source>
        <strain evidence="7 8">ATCC 50062</strain>
    </source>
</reference>
<dbReference type="PANTHER" id="PTHR11099:SF0">
    <property type="entry name" value="VACUOLAR PROTEIN SORTING-ASSOCIATED PROTEIN 35"/>
    <property type="match status" value="1"/>
</dbReference>
<dbReference type="Proteomes" id="UP000054408">
    <property type="component" value="Unassembled WGS sequence"/>
</dbReference>
<evidence type="ECO:0000256" key="4">
    <source>
        <dbReference type="ARBA" id="ARBA00022927"/>
    </source>
</evidence>
<keyword evidence="3 6" id="KW-0813">Transport</keyword>
<evidence type="ECO:0000313" key="7">
    <source>
        <dbReference type="EMBL" id="KNC54417.1"/>
    </source>
</evidence>
<proteinExistence type="inferred from homology"/>
<comment type="function">
    <text evidence="6">Plays a role in vesicular protein sorting.</text>
</comment>
<dbReference type="Gene3D" id="1.25.40.660">
    <property type="entry name" value="Vacuolar protein sorting-associated protein 35, helical subcomplex Vps35-C"/>
    <property type="match status" value="1"/>
</dbReference>
<name>A0A0L0DQ38_THETB</name>
<dbReference type="OrthoDB" id="10258141at2759"/>
<sequence length="780" mass="86358">MDPDAEEQRKLLNDASRVVEAQAYQMKLALDNNKLMDALKHCSDMLCELRTSLLSPTSYYSLFIQVMDEMRHMESHLLDMHRQEEKVSDLYELVQYTGNIVPRLYLLITVGAVFIKTFEAPAADILRDLVEMCKGVQHPTRGLFLRHYLSSLTKDKLPDVGNEYEGTVESSINFTIQNFTEMNKLWVRLGYQGALGSREMRNKYRAQLRQLIYSNMERLGNLEGVTQDVYIENVLPRVLEQVVSCRDKLAQESLTEAVIQSFPGSYHIATLSRFLEAIGELVPEVDVKSLIVSLIDRLAGFAASDEGSLPKDLDVFGIFSSEIASIMESREGMPLEDVLSLQVSLLNLTLQCYPERTENVDAVLGYCGQVLAASGVDRSSVTPAITKEVAKLLHIPVDTYGDMRTVLDLANYKDLIQYLGHAERSVTAQYIASAVLKGHTPLATVEHAQDLLHMIACLLTDEDDAPDASEVDAEDFAEEQTLVARLIHLITSPVADVQFQLYVVSRQAFGKGGPSRIKYTLPPLAFGALRLTQRYKAAGLAGDDEMWEKKVLKVFKFVHQTITALASEEPELGLRLFLAAAATADTCGLEAIAYEFVSRAFTIYEEDINDNKAQQAAMALIVGGLQAMGRRSLDEDSYETAAAKATAHSSRLMLVSDQAHGVCRASHLFWTNGPDEDSAVATLELTPVRDGERVLQCLKKSLKIAAKCMDAVEQVGLYVDILEECLLYVDSGNEAVTAKYVNGLVQLIRSNLGNLESPTLPLCRSGPTDDDDGVWAAIEL</sequence>
<dbReference type="RefSeq" id="XP_013753713.1">
    <property type="nucleotide sequence ID" value="XM_013898259.1"/>
</dbReference>
<comment type="similarity">
    <text evidence="2 6">Belongs to the VPS35 family.</text>
</comment>
<evidence type="ECO:0000313" key="8">
    <source>
        <dbReference type="Proteomes" id="UP000054408"/>
    </source>
</evidence>
<keyword evidence="8" id="KW-1185">Reference proteome</keyword>
<dbReference type="OMA" id="YERVQFC"/>
<dbReference type="STRING" id="461836.A0A0L0DQ38"/>
<comment type="subcellular location">
    <subcellularLocation>
        <location evidence="1">Membrane</location>
        <topology evidence="1">Peripheral membrane protein</topology>
    </subcellularLocation>
</comment>
<accession>A0A0L0DQ38</accession>
<evidence type="ECO:0000256" key="2">
    <source>
        <dbReference type="ARBA" id="ARBA00006536"/>
    </source>
</evidence>
<dbReference type="GO" id="GO:0005770">
    <property type="term" value="C:late endosome"/>
    <property type="evidence" value="ECO:0007669"/>
    <property type="project" value="TreeGrafter"/>
</dbReference>
<dbReference type="PIRSF" id="PIRSF009375">
    <property type="entry name" value="Retromer_Vps35"/>
    <property type="match status" value="1"/>
</dbReference>
<dbReference type="PANTHER" id="PTHR11099">
    <property type="entry name" value="VACUOLAR SORTING PROTEIN 35"/>
    <property type="match status" value="1"/>
</dbReference>
<dbReference type="GO" id="GO:0030906">
    <property type="term" value="C:retromer, cargo-selective complex"/>
    <property type="evidence" value="ECO:0007669"/>
    <property type="project" value="InterPro"/>
</dbReference>
<keyword evidence="4 6" id="KW-0653">Protein transport</keyword>
<evidence type="ECO:0000256" key="1">
    <source>
        <dbReference type="ARBA" id="ARBA00004170"/>
    </source>
</evidence>
<protein>
    <recommendedName>
        <fullName evidence="6">Vacuolar protein sorting-associated protein 35</fullName>
    </recommendedName>
</protein>
<dbReference type="EMBL" id="GL349489">
    <property type="protein sequence ID" value="KNC54417.1"/>
    <property type="molecule type" value="Genomic_DNA"/>
</dbReference>
<evidence type="ECO:0000256" key="5">
    <source>
        <dbReference type="ARBA" id="ARBA00023136"/>
    </source>
</evidence>
<evidence type="ECO:0000256" key="6">
    <source>
        <dbReference type="PIRNR" id="PIRNR009375"/>
    </source>
</evidence>
<dbReference type="eggNOG" id="KOG1107">
    <property type="taxonomic scope" value="Eukaryota"/>
</dbReference>
<dbReference type="GO" id="GO:0006886">
    <property type="term" value="P:intracellular protein transport"/>
    <property type="evidence" value="ECO:0007669"/>
    <property type="project" value="TreeGrafter"/>
</dbReference>
<dbReference type="Pfam" id="PF03635">
    <property type="entry name" value="Vps35"/>
    <property type="match status" value="1"/>
</dbReference>
<dbReference type="InterPro" id="IPR005378">
    <property type="entry name" value="Vps35"/>
</dbReference>
<dbReference type="GeneID" id="25568440"/>
<dbReference type="GO" id="GO:0005829">
    <property type="term" value="C:cytosol"/>
    <property type="evidence" value="ECO:0007669"/>
    <property type="project" value="GOC"/>
</dbReference>